<dbReference type="InterPro" id="IPR035897">
    <property type="entry name" value="Toll_tir_struct_dom_sf"/>
</dbReference>
<comment type="caution">
    <text evidence="2">The sequence shown here is derived from an EMBL/GenBank/DDBJ whole genome shotgun (WGS) entry which is preliminary data.</text>
</comment>
<proteinExistence type="predicted"/>
<reference evidence="2 3" key="1">
    <citation type="submission" date="2015-01" db="EMBL/GenBank/DDBJ databases">
        <title>Draft genome sequences of the supercritical CO2 tolerant bacteria Bacillus subterraneus MITOT1 and Bacillus cereus MIT0214.</title>
        <authorList>
            <person name="Peet K.C."/>
            <person name="Thompson J.R."/>
        </authorList>
    </citation>
    <scope>NUCLEOTIDE SEQUENCE [LARGE SCALE GENOMIC DNA]</scope>
    <source>
        <strain evidence="2 3">MITOT1</strain>
    </source>
</reference>
<dbReference type="PATRIC" id="fig|285983.3.peg.874"/>
<dbReference type="RefSeq" id="WP_044393802.1">
    <property type="nucleotide sequence ID" value="NZ_JXIQ01000087.1"/>
</dbReference>
<protein>
    <submittedName>
        <fullName evidence="2">Molecular chaperone Tir</fullName>
    </submittedName>
</protein>
<dbReference type="Gene3D" id="3.40.50.10140">
    <property type="entry name" value="Toll/interleukin-1 receptor homology (TIR) domain"/>
    <property type="match status" value="1"/>
</dbReference>
<dbReference type="Pfam" id="PF08937">
    <property type="entry name" value="ThsB_TIR"/>
    <property type="match status" value="1"/>
</dbReference>
<dbReference type="AlphaFoldDB" id="A0A0D6Z9C9"/>
<dbReference type="InterPro" id="IPR015032">
    <property type="entry name" value="ThsB__TIR-like_domain"/>
</dbReference>
<dbReference type="EMBL" id="JXIQ01000087">
    <property type="protein sequence ID" value="KIY21945.1"/>
    <property type="molecule type" value="Genomic_DNA"/>
</dbReference>
<accession>A0A0D6Z9C9</accession>
<dbReference type="SUPFAM" id="SSF52206">
    <property type="entry name" value="Hypothetical protein MTH538"/>
    <property type="match status" value="1"/>
</dbReference>
<name>A0A0D6Z9C9_9BACI</name>
<sequence length="130" mass="14760">MSNVVFFSFKEEDRDVVLTIKGRAVNSSYSGLNFRVKDLLKRWDTTDSAVIKQAISKSIFGTSRTIVFVGEKTHKSYWVPHEVQMTLDAGKPVYAIRLKDSSGTIPKCLTDNGIHVYSWSEERLQDLATR</sequence>
<evidence type="ECO:0000313" key="3">
    <source>
        <dbReference type="Proteomes" id="UP000032512"/>
    </source>
</evidence>
<dbReference type="OrthoDB" id="9811746at2"/>
<evidence type="ECO:0000313" key="2">
    <source>
        <dbReference type="EMBL" id="KIY21945.1"/>
    </source>
</evidence>
<keyword evidence="3" id="KW-1185">Reference proteome</keyword>
<dbReference type="InterPro" id="IPR036490">
    <property type="entry name" value="ThsB_TIR-like_sf"/>
</dbReference>
<feature type="domain" description="Thoeris protein ThsB TIR-like" evidence="1">
    <location>
        <begin position="6"/>
        <end position="100"/>
    </location>
</feature>
<organism evidence="2 3">
    <name type="scientific">Mesobacillus subterraneus</name>
    <dbReference type="NCBI Taxonomy" id="285983"/>
    <lineage>
        <taxon>Bacteria</taxon>
        <taxon>Bacillati</taxon>
        <taxon>Bacillota</taxon>
        <taxon>Bacilli</taxon>
        <taxon>Bacillales</taxon>
        <taxon>Bacillaceae</taxon>
        <taxon>Mesobacillus</taxon>
    </lineage>
</organism>
<dbReference type="Proteomes" id="UP000032512">
    <property type="component" value="Unassembled WGS sequence"/>
</dbReference>
<evidence type="ECO:0000259" key="1">
    <source>
        <dbReference type="Pfam" id="PF08937"/>
    </source>
</evidence>
<gene>
    <name evidence="2" type="ORF">UB32_11110</name>
</gene>